<sequence length="61" mass="7117">MKAYWYSIQWGFKPRLNKVKASADATDFQRKFIEQSSIKSGRKYAKAHLIEDRCSSYVVPS</sequence>
<dbReference type="Proteomes" id="UP000287296">
    <property type="component" value="Unassembled WGS sequence"/>
</dbReference>
<evidence type="ECO:0000313" key="2">
    <source>
        <dbReference type="Proteomes" id="UP000287296"/>
    </source>
</evidence>
<organism evidence="1 2">
    <name type="scientific">Siminovitchia terrae</name>
    <name type="common">Bacillus terrae</name>
    <dbReference type="NCBI Taxonomy" id="1914933"/>
    <lineage>
        <taxon>Bacteria</taxon>
        <taxon>Bacillati</taxon>
        <taxon>Bacillota</taxon>
        <taxon>Bacilli</taxon>
        <taxon>Bacillales</taxon>
        <taxon>Bacillaceae</taxon>
        <taxon>Siminovitchia</taxon>
    </lineage>
</organism>
<reference evidence="1 2" key="1">
    <citation type="submission" date="2018-12" db="EMBL/GenBank/DDBJ databases">
        <authorList>
            <person name="Sun L."/>
            <person name="Chen Z."/>
        </authorList>
    </citation>
    <scope>NUCLEOTIDE SEQUENCE [LARGE SCALE GENOMIC DNA]</scope>
    <source>
        <strain evidence="1 2">LMG 29736</strain>
    </source>
</reference>
<proteinExistence type="predicted"/>
<gene>
    <name evidence="1" type="ORF">D5F11_008150</name>
</gene>
<comment type="caution">
    <text evidence="1">The sequence shown here is derived from an EMBL/GenBank/DDBJ whole genome shotgun (WGS) entry which is preliminary data.</text>
</comment>
<dbReference type="RefSeq" id="WP_126646525.1">
    <property type="nucleotide sequence ID" value="NZ_QYTW02000006.1"/>
</dbReference>
<dbReference type="AlphaFoldDB" id="A0A429X9J3"/>
<dbReference type="EMBL" id="QYTW02000006">
    <property type="protein sequence ID" value="RST60032.1"/>
    <property type="molecule type" value="Genomic_DNA"/>
</dbReference>
<accession>A0A429X9J3</accession>
<dbReference type="OrthoDB" id="2983640at2"/>
<evidence type="ECO:0000313" key="1">
    <source>
        <dbReference type="EMBL" id="RST60032.1"/>
    </source>
</evidence>
<name>A0A429X9J3_SIMTE</name>
<protein>
    <submittedName>
        <fullName evidence="1">Uncharacterized protein</fullName>
    </submittedName>
</protein>